<dbReference type="EMBL" id="CP112933">
    <property type="protein sequence ID" value="WPY01462.1"/>
    <property type="molecule type" value="Genomic_DNA"/>
</dbReference>
<organism evidence="1 2">
    <name type="scientific">Candidatus Trichorickettsia mobilis</name>
    <dbReference type="NCBI Taxonomy" id="1346319"/>
    <lineage>
        <taxon>Bacteria</taxon>
        <taxon>Pseudomonadati</taxon>
        <taxon>Pseudomonadota</taxon>
        <taxon>Alphaproteobacteria</taxon>
        <taxon>Rickettsiales</taxon>
        <taxon>Rickettsiaceae</taxon>
        <taxon>Rickettsieae</taxon>
        <taxon>Candidatus Trichorickettsia</taxon>
    </lineage>
</organism>
<dbReference type="RefSeq" id="WP_323738940.1">
    <property type="nucleotide sequence ID" value="NZ_CP112933.1"/>
</dbReference>
<accession>A0ABZ0UXV7</accession>
<evidence type="ECO:0000313" key="1">
    <source>
        <dbReference type="EMBL" id="WPY01462.1"/>
    </source>
</evidence>
<keyword evidence="1" id="KW-0614">Plasmid</keyword>
<sequence length="258" mass="28789">MSLEVTSIDRGLSRLLEQDKDKLRLKYFFSVFLEQFQELHNAISSVNEKARLVNAVGFVLDRWGVVFNVTRKGMLDDEYRQAIFTKIIIDHSQGTVSDILNAVYLLYKPSFAYLIEYSCLVQINCVEPAASLQGINDTLSAVVASGVNYVVIKEVSNSFKFAECTTESIDFVAKEQSETDIEVSTGASTDIFEVEADSLLKPLDTLGFAEIIVTKTNLGLDDDSIYFVEELNPLEILLTYNDFIIQGGSKFAEVINNG</sequence>
<evidence type="ECO:0000313" key="2">
    <source>
        <dbReference type="Proteomes" id="UP001326613"/>
    </source>
</evidence>
<protein>
    <submittedName>
        <fullName evidence="1">Uncharacterized protein</fullName>
    </submittedName>
</protein>
<geneLocation type="plasmid" evidence="1 2">
    <name>unnamed1</name>
</geneLocation>
<reference evidence="1 2" key="1">
    <citation type="submission" date="2022-10" db="EMBL/GenBank/DDBJ databases">
        <title>Host association and intracellularity evolved multiple times independently in the Rickettsiales.</title>
        <authorList>
            <person name="Castelli M."/>
            <person name="Nardi T."/>
            <person name="Gammuto L."/>
            <person name="Bellinzona G."/>
            <person name="Sabaneyeva E."/>
            <person name="Potekhin A."/>
            <person name="Serra V."/>
            <person name="Petroni G."/>
            <person name="Sassera D."/>
        </authorList>
    </citation>
    <scope>NUCLEOTIDE SEQUENCE [LARGE SCALE GENOMIC DNA]</scope>
    <source>
        <strain evidence="1 2">Kr 154-4</strain>
        <plasmid evidence="1 2">unnamed1</plasmid>
    </source>
</reference>
<dbReference type="Proteomes" id="UP001326613">
    <property type="component" value="Plasmid unnamed1"/>
</dbReference>
<name>A0ABZ0UXV7_9RICK</name>
<keyword evidence="2" id="KW-1185">Reference proteome</keyword>
<proteinExistence type="predicted"/>
<gene>
    <name evidence="1" type="ORF">Trichorick_01375</name>
</gene>